<gene>
    <name evidence="4" type="ORF">soil367_12495</name>
</gene>
<name>A0A4P7XIV4_9ALTE</name>
<keyword evidence="2" id="KW-0464">Manganese</keyword>
<dbReference type="RefSeq" id="WP_136549388.1">
    <property type="nucleotide sequence ID" value="NZ_CP031093.1"/>
</dbReference>
<evidence type="ECO:0000256" key="2">
    <source>
        <dbReference type="PIRSR" id="PIRSR005962-1"/>
    </source>
</evidence>
<keyword evidence="2" id="KW-0479">Metal-binding</keyword>
<dbReference type="PIRSF" id="PIRSF005962">
    <property type="entry name" value="Pept_M20D_amidohydro"/>
    <property type="match status" value="1"/>
</dbReference>
<dbReference type="InterPro" id="IPR011650">
    <property type="entry name" value="Peptidase_M20_dimer"/>
</dbReference>
<dbReference type="SUPFAM" id="SSF55031">
    <property type="entry name" value="Bacterial exopeptidase dimerisation domain"/>
    <property type="match status" value="1"/>
</dbReference>
<evidence type="ECO:0000313" key="5">
    <source>
        <dbReference type="Proteomes" id="UP000298049"/>
    </source>
</evidence>
<dbReference type="InterPro" id="IPR002933">
    <property type="entry name" value="Peptidase_M20"/>
</dbReference>
<evidence type="ECO:0000313" key="4">
    <source>
        <dbReference type="EMBL" id="QCF26685.1"/>
    </source>
</evidence>
<dbReference type="KEGG" id="hmi:soil367_12495"/>
<dbReference type="Pfam" id="PF01546">
    <property type="entry name" value="Peptidase_M20"/>
    <property type="match status" value="1"/>
</dbReference>
<feature type="domain" description="Peptidase M20 dimerisation" evidence="3">
    <location>
        <begin position="196"/>
        <end position="292"/>
    </location>
</feature>
<feature type="binding site" evidence="2">
    <location>
        <position position="367"/>
    </location>
    <ligand>
        <name>Mn(2+)</name>
        <dbReference type="ChEBI" id="CHEBI:29035"/>
        <label>2</label>
    </ligand>
</feature>
<dbReference type="Pfam" id="PF07687">
    <property type="entry name" value="M20_dimer"/>
    <property type="match status" value="1"/>
</dbReference>
<evidence type="ECO:0000256" key="1">
    <source>
        <dbReference type="ARBA" id="ARBA00022801"/>
    </source>
</evidence>
<dbReference type="Gene3D" id="3.40.630.10">
    <property type="entry name" value="Zn peptidases"/>
    <property type="match status" value="1"/>
</dbReference>
<feature type="binding site" evidence="2">
    <location>
        <position position="148"/>
    </location>
    <ligand>
        <name>Mn(2+)</name>
        <dbReference type="ChEBI" id="CHEBI:29035"/>
        <label>2</label>
    </ligand>
</feature>
<dbReference type="GO" id="GO:0016787">
    <property type="term" value="F:hydrolase activity"/>
    <property type="evidence" value="ECO:0007669"/>
    <property type="project" value="UniProtKB-KW"/>
</dbReference>
<dbReference type="EMBL" id="CP031093">
    <property type="protein sequence ID" value="QCF26685.1"/>
    <property type="molecule type" value="Genomic_DNA"/>
</dbReference>
<feature type="binding site" evidence="2">
    <location>
        <position position="113"/>
    </location>
    <ligand>
        <name>Mn(2+)</name>
        <dbReference type="ChEBI" id="CHEBI:29035"/>
        <label>2</label>
    </ligand>
</feature>
<proteinExistence type="predicted"/>
<feature type="binding site" evidence="2">
    <location>
        <position position="174"/>
    </location>
    <ligand>
        <name>Mn(2+)</name>
        <dbReference type="ChEBI" id="CHEBI:29035"/>
        <label>2</label>
    </ligand>
</feature>
<dbReference type="PANTHER" id="PTHR11014:SF169">
    <property type="entry name" value="CLAN MH, FAMILY M20, PEPTIDASE T-LIKE METALLOPEPTIDASE"/>
    <property type="match status" value="1"/>
</dbReference>
<organism evidence="4 5">
    <name type="scientific">Hydrocarboniclastica marina</name>
    <dbReference type="NCBI Taxonomy" id="2259620"/>
    <lineage>
        <taxon>Bacteria</taxon>
        <taxon>Pseudomonadati</taxon>
        <taxon>Pseudomonadota</taxon>
        <taxon>Gammaproteobacteria</taxon>
        <taxon>Alteromonadales</taxon>
        <taxon>Alteromonadaceae</taxon>
        <taxon>Hydrocarboniclastica</taxon>
    </lineage>
</organism>
<keyword evidence="1 4" id="KW-0378">Hydrolase</keyword>
<accession>A0A4P7XIV4</accession>
<evidence type="ECO:0000259" key="3">
    <source>
        <dbReference type="Pfam" id="PF07687"/>
    </source>
</evidence>
<sequence>MTDKAARTRSDAADKVEAPGAGARWVALRRRLHQHPELSDQETGTAALIRDLIVPFGPDTIVDRLGGHGLAFVFDSGKAGPTTLIRCELDGLPIEDTTATEYRSLVPGAGHQCGHDGHMTIVSALAADLGRRRPQCGRVVLLYQPAEETGAGASRVVNDPAFDALRPDYAFALHNVPGLALGTVAVKSGSINCASRGMAVTLKGATSHAAHPEHGVSPAQAMAGIIQQLSTLPDQVGGVCWVTVVHARLGQKSFGTAPGEAVVMATLRSETDEAMETLATAAEQLVREAAVQHGLSFDCQWEDVFSASANSDSACAQVLRACEQTGTPYTLLDSAYRWSEDFGRLSASARHGALLGLGSGVDSPQLHNGHYDFPDSLIPIGTQLFRQLVDQINSAGSTQA</sequence>
<dbReference type="NCBIfam" id="TIGR01891">
    <property type="entry name" value="amidohydrolases"/>
    <property type="match status" value="1"/>
</dbReference>
<dbReference type="OrthoDB" id="9777385at2"/>
<dbReference type="InterPro" id="IPR017439">
    <property type="entry name" value="Amidohydrolase"/>
</dbReference>
<dbReference type="GO" id="GO:0046872">
    <property type="term" value="F:metal ion binding"/>
    <property type="evidence" value="ECO:0007669"/>
    <property type="project" value="UniProtKB-KW"/>
</dbReference>
<feature type="binding site" evidence="2">
    <location>
        <position position="115"/>
    </location>
    <ligand>
        <name>Mn(2+)</name>
        <dbReference type="ChEBI" id="CHEBI:29035"/>
        <label>2</label>
    </ligand>
</feature>
<protein>
    <submittedName>
        <fullName evidence="4">Amidohydrolase</fullName>
    </submittedName>
</protein>
<dbReference type="Gene3D" id="3.30.70.360">
    <property type="match status" value="1"/>
</dbReference>
<keyword evidence="5" id="KW-1185">Reference proteome</keyword>
<comment type="cofactor">
    <cofactor evidence="2">
        <name>Mn(2+)</name>
        <dbReference type="ChEBI" id="CHEBI:29035"/>
    </cofactor>
    <text evidence="2">The Mn(2+) ion enhances activity.</text>
</comment>
<dbReference type="InterPro" id="IPR036264">
    <property type="entry name" value="Bact_exopeptidase_dim_dom"/>
</dbReference>
<reference evidence="4 5" key="1">
    <citation type="submission" date="2018-07" db="EMBL/GenBank/DDBJ databases">
        <title>Marsedoiliclastica nanhaica gen. nov. sp. nov., a novel marine hydrocarbonoclastic bacterium isolated from an in-situ enriched hydrocarbon-degrading consortium in deep-sea sediment.</title>
        <authorList>
            <person name="Dong C."/>
            <person name="Ma T."/>
            <person name="Liu R."/>
            <person name="Shao Z."/>
        </authorList>
    </citation>
    <scope>NUCLEOTIDE SEQUENCE [LARGE SCALE GENOMIC DNA]</scope>
    <source>
        <strain evidence="5">soil36-7</strain>
    </source>
</reference>
<dbReference type="PANTHER" id="PTHR11014">
    <property type="entry name" value="PEPTIDASE M20 FAMILY MEMBER"/>
    <property type="match status" value="1"/>
</dbReference>
<dbReference type="SUPFAM" id="SSF53187">
    <property type="entry name" value="Zn-dependent exopeptidases"/>
    <property type="match status" value="1"/>
</dbReference>
<dbReference type="AlphaFoldDB" id="A0A4P7XIV4"/>
<dbReference type="Proteomes" id="UP000298049">
    <property type="component" value="Chromosome"/>
</dbReference>